<dbReference type="EMBL" id="AWWV01011748">
    <property type="protein sequence ID" value="OMO70943.1"/>
    <property type="molecule type" value="Genomic_DNA"/>
</dbReference>
<dbReference type="AlphaFoldDB" id="A0A1R3HL10"/>
<sequence>MAVADRPRPHESHLCHIRHSLVHVP</sequence>
<evidence type="ECO:0000313" key="1">
    <source>
        <dbReference type="EMBL" id="OMO70943.1"/>
    </source>
</evidence>
<dbReference type="Proteomes" id="UP000188268">
    <property type="component" value="Unassembled WGS sequence"/>
</dbReference>
<comment type="caution">
    <text evidence="1">The sequence shown here is derived from an EMBL/GenBank/DDBJ whole genome shotgun (WGS) entry which is preliminary data.</text>
</comment>
<proteinExistence type="predicted"/>
<gene>
    <name evidence="1" type="ORF">CCACVL1_18561</name>
</gene>
<dbReference type="Gramene" id="OMO70943">
    <property type="protein sequence ID" value="OMO70943"/>
    <property type="gene ID" value="CCACVL1_18561"/>
</dbReference>
<evidence type="ECO:0000313" key="2">
    <source>
        <dbReference type="Proteomes" id="UP000188268"/>
    </source>
</evidence>
<name>A0A1R3HL10_COCAP</name>
<accession>A0A1R3HL10</accession>
<protein>
    <submittedName>
        <fullName evidence="1">Uncharacterized protein</fullName>
    </submittedName>
</protein>
<reference evidence="1 2" key="1">
    <citation type="submission" date="2013-09" db="EMBL/GenBank/DDBJ databases">
        <title>Corchorus capsularis genome sequencing.</title>
        <authorList>
            <person name="Alam M."/>
            <person name="Haque M.S."/>
            <person name="Islam M.S."/>
            <person name="Emdad E.M."/>
            <person name="Islam M.M."/>
            <person name="Ahmed B."/>
            <person name="Halim A."/>
            <person name="Hossen Q.M.M."/>
            <person name="Hossain M.Z."/>
            <person name="Ahmed R."/>
            <person name="Khan M.M."/>
            <person name="Islam R."/>
            <person name="Rashid M.M."/>
            <person name="Khan S.A."/>
            <person name="Rahman M.S."/>
            <person name="Alam M."/>
        </authorList>
    </citation>
    <scope>NUCLEOTIDE SEQUENCE [LARGE SCALE GENOMIC DNA]</scope>
    <source>
        <strain evidence="2">cv. CVL-1</strain>
        <tissue evidence="1">Whole seedling</tissue>
    </source>
</reference>
<organism evidence="1 2">
    <name type="scientific">Corchorus capsularis</name>
    <name type="common">Jute</name>
    <dbReference type="NCBI Taxonomy" id="210143"/>
    <lineage>
        <taxon>Eukaryota</taxon>
        <taxon>Viridiplantae</taxon>
        <taxon>Streptophyta</taxon>
        <taxon>Embryophyta</taxon>
        <taxon>Tracheophyta</taxon>
        <taxon>Spermatophyta</taxon>
        <taxon>Magnoliopsida</taxon>
        <taxon>eudicotyledons</taxon>
        <taxon>Gunneridae</taxon>
        <taxon>Pentapetalae</taxon>
        <taxon>rosids</taxon>
        <taxon>malvids</taxon>
        <taxon>Malvales</taxon>
        <taxon>Malvaceae</taxon>
        <taxon>Grewioideae</taxon>
        <taxon>Apeibeae</taxon>
        <taxon>Corchorus</taxon>
    </lineage>
</organism>
<keyword evidence="2" id="KW-1185">Reference proteome</keyword>